<comment type="caution">
    <text evidence="1">The sequence shown here is derived from an EMBL/GenBank/DDBJ whole genome shotgun (WGS) entry which is preliminary data.</text>
</comment>
<keyword evidence="2" id="KW-1185">Reference proteome</keyword>
<organism evidence="1 2">
    <name type="scientific">Actinoallomurus acaciae</name>
    <dbReference type="NCBI Taxonomy" id="502577"/>
    <lineage>
        <taxon>Bacteria</taxon>
        <taxon>Bacillati</taxon>
        <taxon>Actinomycetota</taxon>
        <taxon>Actinomycetes</taxon>
        <taxon>Streptosporangiales</taxon>
        <taxon>Thermomonosporaceae</taxon>
        <taxon>Actinoallomurus</taxon>
    </lineage>
</organism>
<protein>
    <submittedName>
        <fullName evidence="1">Uncharacterized protein</fullName>
    </submittedName>
</protein>
<sequence length="111" mass="11533">MGGEVVADQAHLQFGLGGLVDRDQELFELGGAVPAAMLEAAGRLVVSCRSWSWVRCSGMPGIARTPGTIRHRNAYDCVEVAARAPRSNSARSAAVTANGAFGRPVLTIGPA</sequence>
<evidence type="ECO:0000313" key="1">
    <source>
        <dbReference type="EMBL" id="MFB9834141.1"/>
    </source>
</evidence>
<reference evidence="1 2" key="1">
    <citation type="submission" date="2024-09" db="EMBL/GenBank/DDBJ databases">
        <authorList>
            <person name="Sun Q."/>
            <person name="Mori K."/>
        </authorList>
    </citation>
    <scope>NUCLEOTIDE SEQUENCE [LARGE SCALE GENOMIC DNA]</scope>
    <source>
        <strain evidence="1 2">TBRC 0563</strain>
    </source>
</reference>
<proteinExistence type="predicted"/>
<accession>A0ABV5YGG5</accession>
<dbReference type="Proteomes" id="UP001589627">
    <property type="component" value="Unassembled WGS sequence"/>
</dbReference>
<evidence type="ECO:0000313" key="2">
    <source>
        <dbReference type="Proteomes" id="UP001589627"/>
    </source>
</evidence>
<name>A0ABV5YGG5_9ACTN</name>
<gene>
    <name evidence="1" type="ORF">ACFFNX_18315</name>
</gene>
<dbReference type="EMBL" id="JBHLZP010000123">
    <property type="protein sequence ID" value="MFB9834141.1"/>
    <property type="molecule type" value="Genomic_DNA"/>
</dbReference>